<gene>
    <name evidence="2" type="ORF">SSP0437_LOCUS10766</name>
</gene>
<dbReference type="EMBL" id="HBGL01013795">
    <property type="protein sequence ID" value="CAD9306215.1"/>
    <property type="molecule type" value="Transcribed_RNA"/>
</dbReference>
<sequence>MLVFLLSLCFSLSFSCGGFFCNIGQPVVQSAERIFFALLEDNVVEMTVQIAYQGPAVDFSWVLPLPSVPNFAVGTDELFTQLHARTDPTFVMGVEADSCDVPCSGYYYADGDVLQAASEADDVSDSVSVLAEGAVGPFDYKVVFDKTRTGDPMFTWLNENGYDQPVDALPLIRNYAEDGHVFVALKLQKDKESGDIQPLVVKFEAPGEGFSCVPIVLTRIAAREDMPIHVWVAGEARAVPLNYLDVEIDLRSIDWLRCASKERLRNSDNRYAEDVCYRSGVSFGFASDSYCSGNYLRAVSEAIDDAGGAGFVTEYAGPSSIMERLVYPGGWCEDTSSPRVRFDKAELAALDSPNEFLLAMASQGLPRTGLMQQIIRSAIPKPDDSALPSECEGEANFYRAVQGGEYTNVDDCSEYIPGSWTFNAAAFADDIATRVIEPMRRAQGRLDDAAYLTKLTTTMDPAEMVKDPFFVQSKTAPQVSRVRRALATAQCDNVCSDKDTACDGFTGVELTFPDSDTPPVTHPGSEDSCYGNPMLELTEILGTTAGASRMRAWNVNGTLRRGTIANDEVATAQNEGDALLARDCSEFEPRDCGANFTAQPHGPFCAVVCPEEKFTGICEGCASPWESNAAQRWLVAPSLVVLATALSAASF</sequence>
<evidence type="ECO:0000313" key="2">
    <source>
        <dbReference type="EMBL" id="CAD9306215.1"/>
    </source>
</evidence>
<evidence type="ECO:0000256" key="1">
    <source>
        <dbReference type="SAM" id="SignalP"/>
    </source>
</evidence>
<reference evidence="2" key="1">
    <citation type="submission" date="2021-01" db="EMBL/GenBank/DDBJ databases">
        <authorList>
            <person name="Corre E."/>
            <person name="Pelletier E."/>
            <person name="Niang G."/>
            <person name="Scheremetjew M."/>
            <person name="Finn R."/>
            <person name="Kale V."/>
            <person name="Holt S."/>
            <person name="Cochrane G."/>
            <person name="Meng A."/>
            <person name="Brown T."/>
            <person name="Cohen L."/>
        </authorList>
    </citation>
    <scope>NUCLEOTIDE SEQUENCE</scope>
    <source>
        <strain evidence="2">ATCC 50979</strain>
    </source>
</reference>
<dbReference type="AlphaFoldDB" id="A0A7S1VNW4"/>
<dbReference type="InterPro" id="IPR019283">
    <property type="entry name" value="DUF2330"/>
</dbReference>
<feature type="signal peptide" evidence="1">
    <location>
        <begin position="1"/>
        <end position="17"/>
    </location>
</feature>
<organism evidence="2">
    <name type="scientific">Sexangularia sp. CB-2014</name>
    <dbReference type="NCBI Taxonomy" id="1486929"/>
    <lineage>
        <taxon>Eukaryota</taxon>
        <taxon>Amoebozoa</taxon>
        <taxon>Tubulinea</taxon>
        <taxon>Elardia</taxon>
        <taxon>Arcellinida</taxon>
        <taxon>Arcellinida incertae sedis</taxon>
        <taxon>Sexangularia</taxon>
    </lineage>
</organism>
<dbReference type="Pfam" id="PF10092">
    <property type="entry name" value="DUF2330"/>
    <property type="match status" value="1"/>
</dbReference>
<protein>
    <submittedName>
        <fullName evidence="2">Uncharacterized protein</fullName>
    </submittedName>
</protein>
<keyword evidence="1" id="KW-0732">Signal</keyword>
<feature type="chain" id="PRO_5030740352" evidence="1">
    <location>
        <begin position="18"/>
        <end position="651"/>
    </location>
</feature>
<proteinExistence type="predicted"/>
<accession>A0A7S1VNW4</accession>
<name>A0A7S1VNW4_9EUKA</name>